<dbReference type="PIRSF" id="PIRSF006060">
    <property type="entry name" value="AA_transporter"/>
    <property type="match status" value="1"/>
</dbReference>
<dbReference type="Proteomes" id="UP000027920">
    <property type="component" value="Unassembled WGS sequence"/>
</dbReference>
<dbReference type="VEuPathDB" id="FungiDB:A1O9_01554"/>
<evidence type="ECO:0000256" key="3">
    <source>
        <dbReference type="ARBA" id="ARBA00022692"/>
    </source>
</evidence>
<feature type="transmembrane region" description="Helical" evidence="6">
    <location>
        <begin position="160"/>
        <end position="179"/>
    </location>
</feature>
<feature type="transmembrane region" description="Helical" evidence="6">
    <location>
        <begin position="397"/>
        <end position="423"/>
    </location>
</feature>
<evidence type="ECO:0000256" key="1">
    <source>
        <dbReference type="ARBA" id="ARBA00004141"/>
    </source>
</evidence>
<protein>
    <recommendedName>
        <fullName evidence="9">Amino acid permease</fullName>
    </recommendedName>
</protein>
<keyword evidence="5 6" id="KW-0472">Membrane</keyword>
<dbReference type="RefSeq" id="XP_013266166.1">
    <property type="nucleotide sequence ID" value="XM_013410712.1"/>
</dbReference>
<evidence type="ECO:0000313" key="8">
    <source>
        <dbReference type="Proteomes" id="UP000027920"/>
    </source>
</evidence>
<comment type="caution">
    <text evidence="7">The sequence shown here is derived from an EMBL/GenBank/DDBJ whole genome shotgun (WGS) entry which is preliminary data.</text>
</comment>
<feature type="transmembrane region" description="Helical" evidence="6">
    <location>
        <begin position="443"/>
        <end position="464"/>
    </location>
</feature>
<evidence type="ECO:0000256" key="6">
    <source>
        <dbReference type="SAM" id="Phobius"/>
    </source>
</evidence>
<proteinExistence type="predicted"/>
<dbReference type="STRING" id="1182545.A0A072PUN6"/>
<dbReference type="GO" id="GO:0022857">
    <property type="term" value="F:transmembrane transporter activity"/>
    <property type="evidence" value="ECO:0007669"/>
    <property type="project" value="InterPro"/>
</dbReference>
<keyword evidence="2" id="KW-0813">Transport</keyword>
<dbReference type="HOGENOM" id="CLU_004495_6_2_1"/>
<sequence>MSPNKALEGGFSDSLTHVQTETGEGQIVAAPRKNFNTLSTLSLATSLMATWEALCSTMGAGLVSGGPVSLVYGFIVAVIGNLATAISLSEPASMYPGAGGQYQFIGELSSPESRAVLSFFSGWITLLGWVALTASAPYAVGNLVQGLIGLNNPDYQPERYRTTLIYIAVLTLSFCLNQWGSRVLPLLENMIMFFHILFFFVMIIVIAVIPPDRHSAAFVFAKFQNNTGWENDGVAWCLGMLTSAYILVGYDSATHISEELHNPRVGVPRAMIGSILINGVMGFAILIGILFGMGDIDAALSSNTGFPIIEIFYHMTRGNAAAASAMASTIIVSASLATVGLSAAATRTLWAFARDKGPPASGWLSRLNERSRIPTNALVLITVVLALLGLLNIASTAAFGAILSLTVVALNLSYLFPVVAMLYRRVRTPSVLAWGPWRMSNAAGMIANIISICWIVFVTVFLLLPAMKPVTALNMNYASAVLGGVIIFATIDWLVRGRKHYKGPLKHE</sequence>
<feature type="transmembrane region" description="Helical" evidence="6">
    <location>
        <begin position="325"/>
        <end position="352"/>
    </location>
</feature>
<dbReference type="PANTHER" id="PTHR45649:SF14">
    <property type="entry name" value="GABA PERMEASE"/>
    <property type="match status" value="1"/>
</dbReference>
<gene>
    <name evidence="7" type="ORF">A1O9_01554</name>
</gene>
<feature type="transmembrane region" description="Helical" evidence="6">
    <location>
        <begin position="271"/>
        <end position="293"/>
    </location>
</feature>
<evidence type="ECO:0000256" key="2">
    <source>
        <dbReference type="ARBA" id="ARBA00022448"/>
    </source>
</evidence>
<dbReference type="Gene3D" id="1.20.1740.10">
    <property type="entry name" value="Amino acid/polyamine transporter I"/>
    <property type="match status" value="1"/>
</dbReference>
<dbReference type="EMBL" id="AMGV01000001">
    <property type="protein sequence ID" value="KEF63576.1"/>
    <property type="molecule type" value="Genomic_DNA"/>
</dbReference>
<organism evidence="7 8">
    <name type="scientific">Exophiala aquamarina CBS 119918</name>
    <dbReference type="NCBI Taxonomy" id="1182545"/>
    <lineage>
        <taxon>Eukaryota</taxon>
        <taxon>Fungi</taxon>
        <taxon>Dikarya</taxon>
        <taxon>Ascomycota</taxon>
        <taxon>Pezizomycotina</taxon>
        <taxon>Eurotiomycetes</taxon>
        <taxon>Chaetothyriomycetidae</taxon>
        <taxon>Chaetothyriales</taxon>
        <taxon>Herpotrichiellaceae</taxon>
        <taxon>Exophiala</taxon>
    </lineage>
</organism>
<dbReference type="Pfam" id="PF13520">
    <property type="entry name" value="AA_permease_2"/>
    <property type="match status" value="1"/>
</dbReference>
<reference evidence="7 8" key="1">
    <citation type="submission" date="2013-03" db="EMBL/GenBank/DDBJ databases">
        <title>The Genome Sequence of Exophiala aquamarina CBS 119918.</title>
        <authorList>
            <consortium name="The Broad Institute Genomics Platform"/>
            <person name="Cuomo C."/>
            <person name="de Hoog S."/>
            <person name="Gorbushina A."/>
            <person name="Walker B."/>
            <person name="Young S.K."/>
            <person name="Zeng Q."/>
            <person name="Gargeya S."/>
            <person name="Fitzgerald M."/>
            <person name="Haas B."/>
            <person name="Abouelleil A."/>
            <person name="Allen A.W."/>
            <person name="Alvarado L."/>
            <person name="Arachchi H.M."/>
            <person name="Berlin A.M."/>
            <person name="Chapman S.B."/>
            <person name="Gainer-Dewar J."/>
            <person name="Goldberg J."/>
            <person name="Griggs A."/>
            <person name="Gujja S."/>
            <person name="Hansen M."/>
            <person name="Howarth C."/>
            <person name="Imamovic A."/>
            <person name="Ireland A."/>
            <person name="Larimer J."/>
            <person name="McCowan C."/>
            <person name="Murphy C."/>
            <person name="Pearson M."/>
            <person name="Poon T.W."/>
            <person name="Priest M."/>
            <person name="Roberts A."/>
            <person name="Saif S."/>
            <person name="Shea T."/>
            <person name="Sisk P."/>
            <person name="Sykes S."/>
            <person name="Wortman J."/>
            <person name="Nusbaum C."/>
            <person name="Birren B."/>
        </authorList>
    </citation>
    <scope>NUCLEOTIDE SEQUENCE [LARGE SCALE GENOMIC DNA]</scope>
    <source>
        <strain evidence="7 8">CBS 119918</strain>
    </source>
</reference>
<evidence type="ECO:0000256" key="4">
    <source>
        <dbReference type="ARBA" id="ARBA00022989"/>
    </source>
</evidence>
<name>A0A072PUN6_9EURO</name>
<dbReference type="InterPro" id="IPR002293">
    <property type="entry name" value="AA/rel_permease1"/>
</dbReference>
<keyword evidence="3 6" id="KW-0812">Transmembrane</keyword>
<dbReference type="GeneID" id="25276500"/>
<keyword evidence="8" id="KW-1185">Reference proteome</keyword>
<comment type="subcellular location">
    <subcellularLocation>
        <location evidence="1">Membrane</location>
        <topology evidence="1">Multi-pass membrane protein</topology>
    </subcellularLocation>
</comment>
<dbReference type="OrthoDB" id="3257095at2759"/>
<accession>A0A072PUN6</accession>
<feature type="transmembrane region" description="Helical" evidence="6">
    <location>
        <begin position="373"/>
        <end position="391"/>
    </location>
</feature>
<feature type="transmembrane region" description="Helical" evidence="6">
    <location>
        <begin position="115"/>
        <end position="140"/>
    </location>
</feature>
<dbReference type="GO" id="GO:0016020">
    <property type="term" value="C:membrane"/>
    <property type="evidence" value="ECO:0007669"/>
    <property type="project" value="UniProtKB-SubCell"/>
</dbReference>
<dbReference type="PANTHER" id="PTHR45649">
    <property type="entry name" value="AMINO-ACID PERMEASE BAT1"/>
    <property type="match status" value="1"/>
</dbReference>
<feature type="transmembrane region" description="Helical" evidence="6">
    <location>
        <begin position="69"/>
        <end position="88"/>
    </location>
</feature>
<keyword evidence="4 6" id="KW-1133">Transmembrane helix</keyword>
<dbReference type="AlphaFoldDB" id="A0A072PUN6"/>
<evidence type="ECO:0000256" key="5">
    <source>
        <dbReference type="ARBA" id="ARBA00023136"/>
    </source>
</evidence>
<evidence type="ECO:0000313" key="7">
    <source>
        <dbReference type="EMBL" id="KEF63576.1"/>
    </source>
</evidence>
<feature type="transmembrane region" description="Helical" evidence="6">
    <location>
        <begin position="476"/>
        <end position="495"/>
    </location>
</feature>
<evidence type="ECO:0008006" key="9">
    <source>
        <dbReference type="Google" id="ProtNLM"/>
    </source>
</evidence>
<feature type="transmembrane region" description="Helical" evidence="6">
    <location>
        <begin position="191"/>
        <end position="209"/>
    </location>
</feature>